<reference evidence="2" key="1">
    <citation type="journal article" date="2018" name="Nat. Commun.">
        <title>Diversity and evolution of the emerging Pandoraviridae family.</title>
        <authorList>
            <person name="Legendre M."/>
            <person name="Fabre E."/>
            <person name="Poirot O."/>
            <person name="Jeudy S."/>
            <person name="Lartigue A."/>
            <person name="Alempic J.M."/>
            <person name="Beucher L."/>
            <person name="Philippe N."/>
            <person name="Bertaux L."/>
            <person name="Christo-Foroux E."/>
            <person name="Labadie K."/>
            <person name="Coute Y."/>
            <person name="Abergel C."/>
            <person name="Claverie J.M."/>
        </authorList>
    </citation>
    <scope>NUCLEOTIDE SEQUENCE [LARGE SCALE GENOMIC DNA]</scope>
    <source>
        <strain evidence="2">Quercus</strain>
    </source>
</reference>
<evidence type="ECO:0000313" key="2">
    <source>
        <dbReference type="EMBL" id="AVK74434.1"/>
    </source>
</evidence>
<accession>A0A2U7U7N5</accession>
<organism evidence="2">
    <name type="scientific">Pandoravirus quercus</name>
    <dbReference type="NCBI Taxonomy" id="2107709"/>
    <lineage>
        <taxon>Viruses</taxon>
        <taxon>Pandoravirus</taxon>
    </lineage>
</organism>
<dbReference type="EMBL" id="MG011689">
    <property type="protein sequence ID" value="AVK74434.1"/>
    <property type="molecule type" value="Genomic_DNA"/>
</dbReference>
<dbReference type="GeneID" id="36844745"/>
<sequence length="313" mass="33927">MDPKDQQVAMIRQARAQYKAMVRATAAQAAARRGQEVDARDDGDDGDGRTGSHTARGPYAISSILASFMVPSGTVGSPPRFRYVGSVSRRAEARRRALAAGSQGLHGFAGTPDRPTTTGDLDQESAPTTVASRARVDDDPTDITGLKRMRDAADEREDDVVQTCDNNTLRARQRRRLAAVTDDGTDGERPDADRAERLQHKLAAAAGLSEPGLVLQAAARVLSLCTPEETRALVTRAYANVVPWPLVDNGDDGNGVPGPRAPTAFVDWFGLHHAQYGLDDTPDFVWNTKVPPRSPREDDPWSRAYWLAGNARF</sequence>
<dbReference type="KEGG" id="vg:36844745"/>
<evidence type="ECO:0000256" key="1">
    <source>
        <dbReference type="SAM" id="MobiDB-lite"/>
    </source>
</evidence>
<gene>
    <name evidence="3" type="ORF">pqer_cds_1182</name>
    <name evidence="2" type="ORF">pqer_cds_12</name>
</gene>
<name>A0A2U7U7N5_9VIRU</name>
<feature type="region of interest" description="Disordered" evidence="1">
    <location>
        <begin position="95"/>
        <end position="140"/>
    </location>
</feature>
<protein>
    <submittedName>
        <fullName evidence="2">Uncharacterized protein</fullName>
    </submittedName>
</protein>
<dbReference type="RefSeq" id="YP_009483873.1">
    <property type="nucleotide sequence ID" value="NC_037667.1"/>
</dbReference>
<dbReference type="Proteomes" id="UP000248852">
    <property type="component" value="Segment"/>
</dbReference>
<dbReference type="EMBL" id="MG011689">
    <property type="protein sequence ID" value="AVK75604.1"/>
    <property type="molecule type" value="Genomic_DNA"/>
</dbReference>
<feature type="compositionally biased region" description="Basic and acidic residues" evidence="1">
    <location>
        <begin position="33"/>
        <end position="50"/>
    </location>
</feature>
<feature type="compositionally biased region" description="Polar residues" evidence="1">
    <location>
        <begin position="114"/>
        <end position="131"/>
    </location>
</feature>
<proteinExistence type="predicted"/>
<feature type="region of interest" description="Disordered" evidence="1">
    <location>
        <begin position="26"/>
        <end position="56"/>
    </location>
</feature>
<evidence type="ECO:0000313" key="3">
    <source>
        <dbReference type="EMBL" id="AVK75604.1"/>
    </source>
</evidence>